<comment type="caution">
    <text evidence="2">The sequence shown here is derived from an EMBL/GenBank/DDBJ whole genome shotgun (WGS) entry which is preliminary data.</text>
</comment>
<dbReference type="EMBL" id="JAUIZM010000011">
    <property type="protein sequence ID" value="KAK1353980.1"/>
    <property type="molecule type" value="Genomic_DNA"/>
</dbReference>
<keyword evidence="1" id="KW-0472">Membrane</keyword>
<evidence type="ECO:0000256" key="1">
    <source>
        <dbReference type="SAM" id="Phobius"/>
    </source>
</evidence>
<proteinExistence type="predicted"/>
<evidence type="ECO:0008006" key="4">
    <source>
        <dbReference type="Google" id="ProtNLM"/>
    </source>
</evidence>
<name>A0AAD8GTQ5_9APIA</name>
<reference evidence="2" key="2">
    <citation type="submission" date="2023-05" db="EMBL/GenBank/DDBJ databases">
        <authorList>
            <person name="Schelkunov M.I."/>
        </authorList>
    </citation>
    <scope>NUCLEOTIDE SEQUENCE</scope>
    <source>
        <strain evidence="2">Hsosn_3</strain>
        <tissue evidence="2">Leaf</tissue>
    </source>
</reference>
<keyword evidence="1" id="KW-0812">Transmembrane</keyword>
<dbReference type="AlphaFoldDB" id="A0AAD8GTQ5"/>
<gene>
    <name evidence="2" type="ORF">POM88_047236</name>
</gene>
<protein>
    <recommendedName>
        <fullName evidence="4">Late embryogenesis abundant protein LEA-2 subgroup domain-containing protein</fullName>
    </recommendedName>
</protein>
<organism evidence="2 3">
    <name type="scientific">Heracleum sosnowskyi</name>
    <dbReference type="NCBI Taxonomy" id="360622"/>
    <lineage>
        <taxon>Eukaryota</taxon>
        <taxon>Viridiplantae</taxon>
        <taxon>Streptophyta</taxon>
        <taxon>Embryophyta</taxon>
        <taxon>Tracheophyta</taxon>
        <taxon>Spermatophyta</taxon>
        <taxon>Magnoliopsida</taxon>
        <taxon>eudicotyledons</taxon>
        <taxon>Gunneridae</taxon>
        <taxon>Pentapetalae</taxon>
        <taxon>asterids</taxon>
        <taxon>campanulids</taxon>
        <taxon>Apiales</taxon>
        <taxon>Apiaceae</taxon>
        <taxon>Apioideae</taxon>
        <taxon>apioid superclade</taxon>
        <taxon>Tordylieae</taxon>
        <taxon>Tordyliinae</taxon>
        <taxon>Heracleum</taxon>
    </lineage>
</organism>
<evidence type="ECO:0000313" key="2">
    <source>
        <dbReference type="EMBL" id="KAK1353980.1"/>
    </source>
</evidence>
<keyword evidence="3" id="KW-1185">Reference proteome</keyword>
<reference evidence="2" key="1">
    <citation type="submission" date="2023-02" db="EMBL/GenBank/DDBJ databases">
        <title>Genome of toxic invasive species Heracleum sosnowskyi carries increased number of genes despite the absence of recent whole-genome duplications.</title>
        <authorList>
            <person name="Schelkunov M."/>
            <person name="Shtratnikova V."/>
            <person name="Makarenko M."/>
            <person name="Klepikova A."/>
            <person name="Omelchenko D."/>
            <person name="Novikova G."/>
            <person name="Obukhova E."/>
            <person name="Bogdanov V."/>
            <person name="Penin A."/>
            <person name="Logacheva M."/>
        </authorList>
    </citation>
    <scope>NUCLEOTIDE SEQUENCE</scope>
    <source>
        <strain evidence="2">Hsosn_3</strain>
        <tissue evidence="2">Leaf</tissue>
    </source>
</reference>
<evidence type="ECO:0000313" key="3">
    <source>
        <dbReference type="Proteomes" id="UP001237642"/>
    </source>
</evidence>
<sequence length="230" mass="25826">MTKVHPINPNTPVAVAVVDARETPPSHRCFLKLAVPFSSFIVLVFLVVLRSMVLKQSVRRYNRSHITTIPTLKIDSLIATNFTLSFHPNQISADWNLKMNLETDNSHLSFSNMTVSIFYDVLQAGVTDVIPFDVVPLNSTTHFDVRFSGLSGLIYDSMINDISGRMAAESTLTVHVSIETSVKKSYKGRWTDELQLKMDCEDISLYFGHSDKSRAQVLNPPNVCKDARYS</sequence>
<feature type="transmembrane region" description="Helical" evidence="1">
    <location>
        <begin position="33"/>
        <end position="53"/>
    </location>
</feature>
<keyword evidence="1" id="KW-1133">Transmembrane helix</keyword>
<dbReference type="Proteomes" id="UP001237642">
    <property type="component" value="Unassembled WGS sequence"/>
</dbReference>
<accession>A0AAD8GTQ5</accession>